<dbReference type="GO" id="GO:0005524">
    <property type="term" value="F:ATP binding"/>
    <property type="evidence" value="ECO:0007669"/>
    <property type="project" value="UniProtKB-UniRule"/>
</dbReference>
<reference evidence="8 9" key="1">
    <citation type="journal article" date="2022" name="Nat. Genet.">
        <title>Improved pea reference genome and pan-genome highlight genomic features and evolutionary characteristics.</title>
        <authorList>
            <person name="Yang T."/>
            <person name="Liu R."/>
            <person name="Luo Y."/>
            <person name="Hu S."/>
            <person name="Wang D."/>
            <person name="Wang C."/>
            <person name="Pandey M.K."/>
            <person name="Ge S."/>
            <person name="Xu Q."/>
            <person name="Li N."/>
            <person name="Li G."/>
            <person name="Huang Y."/>
            <person name="Saxena R.K."/>
            <person name="Ji Y."/>
            <person name="Li M."/>
            <person name="Yan X."/>
            <person name="He Y."/>
            <person name="Liu Y."/>
            <person name="Wang X."/>
            <person name="Xiang C."/>
            <person name="Varshney R.K."/>
            <person name="Ding H."/>
            <person name="Gao S."/>
            <person name="Zong X."/>
        </authorList>
    </citation>
    <scope>NUCLEOTIDE SEQUENCE [LARGE SCALE GENOMIC DNA]</scope>
    <source>
        <strain evidence="8 9">cv. Zhongwan 6</strain>
    </source>
</reference>
<dbReference type="Pfam" id="PF00225">
    <property type="entry name" value="Kinesin"/>
    <property type="match status" value="1"/>
</dbReference>
<dbReference type="GO" id="GO:0005871">
    <property type="term" value="C:kinesin complex"/>
    <property type="evidence" value="ECO:0007669"/>
    <property type="project" value="TreeGrafter"/>
</dbReference>
<dbReference type="GO" id="GO:0005634">
    <property type="term" value="C:nucleus"/>
    <property type="evidence" value="ECO:0007669"/>
    <property type="project" value="TreeGrafter"/>
</dbReference>
<dbReference type="Gene3D" id="3.40.850.10">
    <property type="entry name" value="Kinesin motor domain"/>
    <property type="match status" value="1"/>
</dbReference>
<name>A0A9D4WHC7_PEA</name>
<dbReference type="PANTHER" id="PTHR24115:SF1008">
    <property type="entry name" value="KINESIN-LIKE PROTEIN SUBITO"/>
    <property type="match status" value="1"/>
</dbReference>
<dbReference type="GO" id="GO:0007018">
    <property type="term" value="P:microtubule-based movement"/>
    <property type="evidence" value="ECO:0007669"/>
    <property type="project" value="InterPro"/>
</dbReference>
<dbReference type="InterPro" id="IPR001752">
    <property type="entry name" value="Kinesin_motor_dom"/>
</dbReference>
<feature type="compositionally biased region" description="Basic residues" evidence="6">
    <location>
        <begin position="1123"/>
        <end position="1132"/>
    </location>
</feature>
<feature type="region of interest" description="Disordered" evidence="6">
    <location>
        <begin position="1033"/>
        <end position="1076"/>
    </location>
</feature>
<evidence type="ECO:0000256" key="6">
    <source>
        <dbReference type="SAM" id="MobiDB-lite"/>
    </source>
</evidence>
<feature type="compositionally biased region" description="Basic and acidic residues" evidence="6">
    <location>
        <begin position="665"/>
        <end position="674"/>
    </location>
</feature>
<evidence type="ECO:0000256" key="5">
    <source>
        <dbReference type="PROSITE-ProRule" id="PRU00283"/>
    </source>
</evidence>
<dbReference type="Gramene" id="Psat05G0042100-T1">
    <property type="protein sequence ID" value="KAI5402809.1"/>
    <property type="gene ID" value="KIW84_050421"/>
</dbReference>
<accession>A0A9D4WHC7</accession>
<sequence length="1132" mass="125063">MNRNVIFLPQKFKTPAFPPFPARLVAISAMSTTKKDNSNLKSCPFTVTVRRNPPRRARATPSHGIAPFPNEEILSEQVSHIPSATSEDEILKNPSSSENENPINPTASENENLINPTTSEENENLKVFLRIRPSQPPNQAQRVRAKTAWPKKQTKNVTNNLKKKSSSSCISMNDSQSVTLLVPSDLQDAKRVKSETYGGFSHVFPSDSSQLEVYERMVKPMVDEFMKGKSGMLAALGPSGSGKTHTVFGTPRDPGMVPLVLRHIFKETEASRSYYVAIFEIYTERGKSEKLFDLLPDGSELSMQQSTIKGQKEVLISNAEQAESLIAQAVIKRATAMTNTNCQSSRSQCIINIRDVPKKGKGVVNSKSSNAVLTIIDLAGAEREKRTGNQGTRLVESNFINNTLMVFGLCLRSLLEHQKNPKKQLQKHFQNSMLTRYLRDYLEGKKRMTLLLTAKSGEDDYLDTSHLLRQASPYMQIKYNEVEPSINMVPKKRHHQASSIIDCAKQSPSLAHLKRMKLVGEHAVQNAEKSVEECDTSKKDTSTVSKFDDSSSVPLKSECNSHAESERSQIIMRNFARVLWNVLKESNSKLKAAESEILGLKEIIGYEKEKNLELETQLNAFRAACTCCGGGNGKTNIEDCSLVDLDHRHNLDQEEFNAESSSFEPRLDQSDAEHMPCSTCSELDYEKSDRKLSISLSKSGHHNALEVDAMDKMPCEIFHSESSLEPSNEEHMLGSTCRALEPEKSDGEVPGSLSNSGIHKAFEVNAVRTVPNETFNAESPYKPIIDQLAEEHMLGSTCMKLDSEISDREVSVSSSKPGHDNSLEVDAETFNAESPSKPIIDQLGEEHMLGSTCLKSDSEISDREVSVSSSKPVLDNSLEVDVGIDRLGEEQMLGSNCTKLDSEISDREVSVSSSKPVHDNSLEVDAGIDQLGEEQMLGSNCTELDYEISDREVSVSSSKPVHDNSLEVDTETFQPQTSSEPMTGPGRQLDSEKSNSLVLGVLASSSKPGDHKDSVIEAKSKILSELLDSSLSTKDGILDPSLPKNVLSTETQKDKGVSNSSLKPPPRSKRTLMPSSSMLSRNLSTFDLFDESEKLKENRGTRKLGARDDPKRSNGSISLLHMLHGRKGNIRH</sequence>
<keyword evidence="2 5" id="KW-0547">Nucleotide-binding</keyword>
<evidence type="ECO:0000313" key="9">
    <source>
        <dbReference type="Proteomes" id="UP001058974"/>
    </source>
</evidence>
<feature type="compositionally biased region" description="Low complexity" evidence="6">
    <location>
        <begin position="93"/>
        <end position="105"/>
    </location>
</feature>
<comment type="caution">
    <text evidence="8">The sequence shown here is derived from an EMBL/GenBank/DDBJ whole genome shotgun (WGS) entry which is preliminary data.</text>
</comment>
<proteinExistence type="inferred from homology"/>
<dbReference type="GO" id="GO:0016887">
    <property type="term" value="F:ATP hydrolysis activity"/>
    <property type="evidence" value="ECO:0007669"/>
    <property type="project" value="TreeGrafter"/>
</dbReference>
<dbReference type="EMBL" id="JAMSHJ010000005">
    <property type="protein sequence ID" value="KAI5402809.1"/>
    <property type="molecule type" value="Genomic_DNA"/>
</dbReference>
<dbReference type="GO" id="GO:0008017">
    <property type="term" value="F:microtubule binding"/>
    <property type="evidence" value="ECO:0007669"/>
    <property type="project" value="InterPro"/>
</dbReference>
<evidence type="ECO:0000256" key="4">
    <source>
        <dbReference type="ARBA" id="ARBA00023175"/>
    </source>
</evidence>
<keyword evidence="9" id="KW-1185">Reference proteome</keyword>
<keyword evidence="3 5" id="KW-0067">ATP-binding</keyword>
<keyword evidence="1" id="KW-0493">Microtubule</keyword>
<feature type="compositionally biased region" description="Basic and acidic residues" evidence="6">
    <location>
        <begin position="529"/>
        <end position="549"/>
    </location>
</feature>
<feature type="domain" description="Kinesin motor" evidence="7">
    <location>
        <begin position="124"/>
        <end position="477"/>
    </location>
</feature>
<dbReference type="GO" id="GO:0003777">
    <property type="term" value="F:microtubule motor activity"/>
    <property type="evidence" value="ECO:0007669"/>
    <property type="project" value="InterPro"/>
</dbReference>
<evidence type="ECO:0000313" key="8">
    <source>
        <dbReference type="EMBL" id="KAI5402809.1"/>
    </source>
</evidence>
<evidence type="ECO:0000256" key="3">
    <source>
        <dbReference type="ARBA" id="ARBA00022840"/>
    </source>
</evidence>
<feature type="region of interest" description="Disordered" evidence="6">
    <location>
        <begin position="952"/>
        <end position="993"/>
    </location>
</feature>
<keyword evidence="4 5" id="KW-0505">Motor protein</keyword>
<protein>
    <recommendedName>
        <fullName evidence="7">Kinesin motor domain-containing protein</fullName>
    </recommendedName>
</protein>
<organism evidence="8 9">
    <name type="scientific">Pisum sativum</name>
    <name type="common">Garden pea</name>
    <name type="synonym">Lathyrus oleraceus</name>
    <dbReference type="NCBI Taxonomy" id="3888"/>
    <lineage>
        <taxon>Eukaryota</taxon>
        <taxon>Viridiplantae</taxon>
        <taxon>Streptophyta</taxon>
        <taxon>Embryophyta</taxon>
        <taxon>Tracheophyta</taxon>
        <taxon>Spermatophyta</taxon>
        <taxon>Magnoliopsida</taxon>
        <taxon>eudicotyledons</taxon>
        <taxon>Gunneridae</taxon>
        <taxon>Pentapetalae</taxon>
        <taxon>rosids</taxon>
        <taxon>fabids</taxon>
        <taxon>Fabales</taxon>
        <taxon>Fabaceae</taxon>
        <taxon>Papilionoideae</taxon>
        <taxon>50 kb inversion clade</taxon>
        <taxon>NPAAA clade</taxon>
        <taxon>Hologalegina</taxon>
        <taxon>IRL clade</taxon>
        <taxon>Fabeae</taxon>
        <taxon>Lathyrus</taxon>
    </lineage>
</organism>
<feature type="region of interest" description="Disordered" evidence="6">
    <location>
        <begin position="1094"/>
        <end position="1132"/>
    </location>
</feature>
<feature type="compositionally biased region" description="Polar residues" evidence="6">
    <location>
        <begin position="106"/>
        <end position="117"/>
    </location>
</feature>
<dbReference type="InterPro" id="IPR036961">
    <property type="entry name" value="Kinesin_motor_dom_sf"/>
</dbReference>
<feature type="region of interest" description="Disordered" evidence="6">
    <location>
        <begin position="529"/>
        <end position="554"/>
    </location>
</feature>
<feature type="compositionally biased region" description="Polar residues" evidence="6">
    <location>
        <begin position="971"/>
        <end position="981"/>
    </location>
</feature>
<dbReference type="PANTHER" id="PTHR24115">
    <property type="entry name" value="KINESIN-RELATED"/>
    <property type="match status" value="1"/>
</dbReference>
<dbReference type="SUPFAM" id="SSF52540">
    <property type="entry name" value="P-loop containing nucleoside triphosphate hydrolases"/>
    <property type="match status" value="1"/>
</dbReference>
<evidence type="ECO:0000256" key="2">
    <source>
        <dbReference type="ARBA" id="ARBA00022741"/>
    </source>
</evidence>
<dbReference type="SMART" id="SM00129">
    <property type="entry name" value="KISc"/>
    <property type="match status" value="1"/>
</dbReference>
<dbReference type="AlphaFoldDB" id="A0A9D4WHC7"/>
<feature type="binding site" evidence="5">
    <location>
        <begin position="237"/>
        <end position="244"/>
    </location>
    <ligand>
        <name>ATP</name>
        <dbReference type="ChEBI" id="CHEBI:30616"/>
    </ligand>
</feature>
<dbReference type="PRINTS" id="PR00380">
    <property type="entry name" value="KINESINHEAVY"/>
</dbReference>
<feature type="region of interest" description="Disordered" evidence="6">
    <location>
        <begin position="88"/>
        <end position="117"/>
    </location>
</feature>
<dbReference type="PROSITE" id="PS50067">
    <property type="entry name" value="KINESIN_MOTOR_2"/>
    <property type="match status" value="1"/>
</dbReference>
<gene>
    <name evidence="8" type="ORF">KIW84_050421</name>
</gene>
<evidence type="ECO:0000256" key="1">
    <source>
        <dbReference type="ARBA" id="ARBA00022701"/>
    </source>
</evidence>
<dbReference type="Proteomes" id="UP001058974">
    <property type="component" value="Chromosome 5"/>
</dbReference>
<feature type="region of interest" description="Disordered" evidence="6">
    <location>
        <begin position="655"/>
        <end position="674"/>
    </location>
</feature>
<dbReference type="InterPro" id="IPR027417">
    <property type="entry name" value="P-loop_NTPase"/>
</dbReference>
<comment type="similarity">
    <text evidence="5">Belongs to the TRAFAC class myosin-kinesin ATPase superfamily. Kinesin family.</text>
</comment>
<evidence type="ECO:0000259" key="7">
    <source>
        <dbReference type="PROSITE" id="PS50067"/>
    </source>
</evidence>
<dbReference type="InterPro" id="IPR027640">
    <property type="entry name" value="Kinesin-like_fam"/>
</dbReference>
<feature type="compositionally biased region" description="Basic and acidic residues" evidence="6">
    <location>
        <begin position="1094"/>
        <end position="1112"/>
    </location>
</feature>
<dbReference type="GO" id="GO:0005874">
    <property type="term" value="C:microtubule"/>
    <property type="evidence" value="ECO:0007669"/>
    <property type="project" value="UniProtKB-KW"/>
</dbReference>